<dbReference type="Gene3D" id="3.40.50.850">
    <property type="entry name" value="Isochorismatase-like"/>
    <property type="match status" value="1"/>
</dbReference>
<dbReference type="PANTHER" id="PTHR43540">
    <property type="entry name" value="PEROXYUREIDOACRYLATE/UREIDOACRYLATE AMIDOHYDROLASE-RELATED"/>
    <property type="match status" value="1"/>
</dbReference>
<feature type="domain" description="Isochorismatase-like" evidence="2">
    <location>
        <begin position="4"/>
        <end position="143"/>
    </location>
</feature>
<dbReference type="Proteomes" id="UP000189475">
    <property type="component" value="Unassembled WGS sequence"/>
</dbReference>
<dbReference type="Pfam" id="PF00857">
    <property type="entry name" value="Isochorismatase"/>
    <property type="match status" value="1"/>
</dbReference>
<dbReference type="InterPro" id="IPR036380">
    <property type="entry name" value="Isochorismatase-like_sf"/>
</dbReference>
<evidence type="ECO:0000313" key="4">
    <source>
        <dbReference type="Proteomes" id="UP000189475"/>
    </source>
</evidence>
<dbReference type="STRING" id="1918946.VPAL9027_02062"/>
<keyword evidence="1 3" id="KW-0378">Hydrolase</keyword>
<keyword evidence="4" id="KW-1185">Reference proteome</keyword>
<sequence>MKPAVLVIDVQAALFDPQPRPFDAQSVIVRINAVTQWARNEGYPVIFIQHDEPGTVISLESNGWQLQSDLHITDRDHRINKQTPDSFLRTPLHPLLEQLEVSQLIVCGYATEFCVDTTTRRAAGLGYPVTLIADAHTTHDKTHASGEVIRQHHNATLPSIGSFGVTIKAVPTAQLIGNNVR</sequence>
<evidence type="ECO:0000313" key="3">
    <source>
        <dbReference type="EMBL" id="SJL84081.1"/>
    </source>
</evidence>
<organism evidence="3 4">
    <name type="scientific">Vibrio palustris</name>
    <dbReference type="NCBI Taxonomy" id="1918946"/>
    <lineage>
        <taxon>Bacteria</taxon>
        <taxon>Pseudomonadati</taxon>
        <taxon>Pseudomonadota</taxon>
        <taxon>Gammaproteobacteria</taxon>
        <taxon>Vibrionales</taxon>
        <taxon>Vibrionaceae</taxon>
        <taxon>Vibrio</taxon>
    </lineage>
</organism>
<dbReference type="RefSeq" id="WP_077314479.1">
    <property type="nucleotide sequence ID" value="NZ_AP024888.1"/>
</dbReference>
<proteinExistence type="predicted"/>
<evidence type="ECO:0000256" key="1">
    <source>
        <dbReference type="ARBA" id="ARBA00022801"/>
    </source>
</evidence>
<dbReference type="SUPFAM" id="SSF52499">
    <property type="entry name" value="Isochorismatase-like hydrolases"/>
    <property type="match status" value="1"/>
</dbReference>
<dbReference type="EMBL" id="FUFT01000005">
    <property type="protein sequence ID" value="SJL84081.1"/>
    <property type="molecule type" value="Genomic_DNA"/>
</dbReference>
<dbReference type="InterPro" id="IPR000868">
    <property type="entry name" value="Isochorismatase-like_dom"/>
</dbReference>
<gene>
    <name evidence="3" type="primary">sttH</name>
    <name evidence="3" type="ORF">VPAL9027_02062</name>
</gene>
<reference evidence="3 4" key="1">
    <citation type="submission" date="2017-02" db="EMBL/GenBank/DDBJ databases">
        <authorList>
            <person name="Peterson S.W."/>
        </authorList>
    </citation>
    <scope>NUCLEOTIDE SEQUENCE [LARGE SCALE GENOMIC DNA]</scope>
    <source>
        <strain evidence="3 4">CECT 9027</strain>
    </source>
</reference>
<name>A0A1R4B5C2_9VIBR</name>
<dbReference type="GO" id="GO:0016787">
    <property type="term" value="F:hydrolase activity"/>
    <property type="evidence" value="ECO:0007669"/>
    <property type="project" value="UniProtKB-KW"/>
</dbReference>
<accession>A0A1R4B5C2</accession>
<dbReference type="PANTHER" id="PTHR43540:SF6">
    <property type="entry name" value="ISOCHORISMATASE-LIKE DOMAIN-CONTAINING PROTEIN"/>
    <property type="match status" value="1"/>
</dbReference>
<evidence type="ECO:0000259" key="2">
    <source>
        <dbReference type="Pfam" id="PF00857"/>
    </source>
</evidence>
<dbReference type="AlphaFoldDB" id="A0A1R4B5C2"/>
<dbReference type="OrthoDB" id="1157330at2"/>
<dbReference type="EC" id="3.5.2.19" evidence="3"/>
<dbReference type="InterPro" id="IPR050272">
    <property type="entry name" value="Isochorismatase-like_hydrls"/>
</dbReference>
<protein>
    <submittedName>
        <fullName evidence="3">Streptothricin hydrolase</fullName>
        <ecNumber evidence="3">3.5.2.19</ecNumber>
    </submittedName>
</protein>
<dbReference type="CDD" id="cd01014">
    <property type="entry name" value="nicotinamidase_related"/>
    <property type="match status" value="1"/>
</dbReference>